<comment type="caution">
    <text evidence="1">The sequence shown here is derived from an EMBL/GenBank/DDBJ whole genome shotgun (WGS) entry which is preliminary data.</text>
</comment>
<reference evidence="1 2" key="1">
    <citation type="journal article" date="2019" name="Sci. Rep.">
        <title>Orb-weaving spider Araneus ventricosus genome elucidates the spidroin gene catalogue.</title>
        <authorList>
            <person name="Kono N."/>
            <person name="Nakamura H."/>
            <person name="Ohtoshi R."/>
            <person name="Moran D.A.P."/>
            <person name="Shinohara A."/>
            <person name="Yoshida Y."/>
            <person name="Fujiwara M."/>
            <person name="Mori M."/>
            <person name="Tomita M."/>
            <person name="Arakawa K."/>
        </authorList>
    </citation>
    <scope>NUCLEOTIDE SEQUENCE [LARGE SCALE GENOMIC DNA]</scope>
</reference>
<gene>
    <name evidence="1" type="ORF">AVEN_216436_1</name>
</gene>
<name>A0A4Y2BPF4_ARAVE</name>
<keyword evidence="2" id="KW-1185">Reference proteome</keyword>
<evidence type="ECO:0000313" key="2">
    <source>
        <dbReference type="Proteomes" id="UP000499080"/>
    </source>
</evidence>
<proteinExistence type="predicted"/>
<evidence type="ECO:0000313" key="1">
    <source>
        <dbReference type="EMBL" id="GBL93074.1"/>
    </source>
</evidence>
<organism evidence="1 2">
    <name type="scientific">Araneus ventricosus</name>
    <name type="common">Orbweaver spider</name>
    <name type="synonym">Epeira ventricosa</name>
    <dbReference type="NCBI Taxonomy" id="182803"/>
    <lineage>
        <taxon>Eukaryota</taxon>
        <taxon>Metazoa</taxon>
        <taxon>Ecdysozoa</taxon>
        <taxon>Arthropoda</taxon>
        <taxon>Chelicerata</taxon>
        <taxon>Arachnida</taxon>
        <taxon>Araneae</taxon>
        <taxon>Araneomorphae</taxon>
        <taxon>Entelegynae</taxon>
        <taxon>Araneoidea</taxon>
        <taxon>Araneidae</taxon>
        <taxon>Araneus</taxon>
    </lineage>
</organism>
<protein>
    <submittedName>
        <fullName evidence="1">Uncharacterized protein</fullName>
    </submittedName>
</protein>
<accession>A0A4Y2BPF4</accession>
<sequence>MRLLRLQRRCYVNCDRNLLSDPTQSICARLSAYHDFPDASRAKLPTQRFKKIRQDKKSRQVVCAQQKSSQCKMFTIVWLNALKATNAPVNDLMLWECLNKFEKFDHGVVLGALLTFSRHLWYLTGEAATFSLFSKKMSESEKNISAF</sequence>
<dbReference type="EMBL" id="BGPR01000091">
    <property type="protein sequence ID" value="GBL93074.1"/>
    <property type="molecule type" value="Genomic_DNA"/>
</dbReference>
<dbReference type="AlphaFoldDB" id="A0A4Y2BPF4"/>
<dbReference type="Proteomes" id="UP000499080">
    <property type="component" value="Unassembled WGS sequence"/>
</dbReference>